<accession>A0ABQ5ABL4</accession>
<comment type="caution">
    <text evidence="2">The sequence shown here is derived from an EMBL/GenBank/DDBJ whole genome shotgun (WGS) entry which is preliminary data.</text>
</comment>
<protein>
    <recommendedName>
        <fullName evidence="4">Synaptobrevin, longin-like domain protein</fullName>
    </recommendedName>
</protein>
<dbReference type="Proteomes" id="UP001151760">
    <property type="component" value="Unassembled WGS sequence"/>
</dbReference>
<evidence type="ECO:0000313" key="3">
    <source>
        <dbReference type="Proteomes" id="UP001151760"/>
    </source>
</evidence>
<name>A0ABQ5ABL4_9ASTR</name>
<reference evidence="2" key="1">
    <citation type="journal article" date="2022" name="Int. J. Mol. Sci.">
        <title>Draft Genome of Tanacetum Coccineum: Genomic Comparison of Closely Related Tanacetum-Family Plants.</title>
        <authorList>
            <person name="Yamashiro T."/>
            <person name="Shiraishi A."/>
            <person name="Nakayama K."/>
            <person name="Satake H."/>
        </authorList>
    </citation>
    <scope>NUCLEOTIDE SEQUENCE</scope>
</reference>
<sequence>MSTLQFAEAHNMIAFLEKPTESEGFEQTTAQVKKINRVAEIQALVDGKQIVVSEATIRMLLNFNDEGGMDCLPNATIFEEIARMGYEKLTQKLTFYKAFFSPQWKFLIHTFLQCLSAKTTTWNEFSSIAASAIICLSTNQKFNFSKFILEGMIRNLNAKGVKFLMYPRFVQLFVNQLEWLPMHNRKYKVPCHTKKIFANMKRKNKDFSGNDTPLFPTMVMQASPPPTTTTSPPPPTTTSPPPTTTTTTPASTSTILTT</sequence>
<feature type="compositionally biased region" description="Low complexity" evidence="1">
    <location>
        <begin position="244"/>
        <end position="258"/>
    </location>
</feature>
<gene>
    <name evidence="2" type="ORF">Tco_0821199</name>
</gene>
<organism evidence="2 3">
    <name type="scientific">Tanacetum coccineum</name>
    <dbReference type="NCBI Taxonomy" id="301880"/>
    <lineage>
        <taxon>Eukaryota</taxon>
        <taxon>Viridiplantae</taxon>
        <taxon>Streptophyta</taxon>
        <taxon>Embryophyta</taxon>
        <taxon>Tracheophyta</taxon>
        <taxon>Spermatophyta</taxon>
        <taxon>Magnoliopsida</taxon>
        <taxon>eudicotyledons</taxon>
        <taxon>Gunneridae</taxon>
        <taxon>Pentapetalae</taxon>
        <taxon>asterids</taxon>
        <taxon>campanulids</taxon>
        <taxon>Asterales</taxon>
        <taxon>Asteraceae</taxon>
        <taxon>Asteroideae</taxon>
        <taxon>Anthemideae</taxon>
        <taxon>Anthemidinae</taxon>
        <taxon>Tanacetum</taxon>
    </lineage>
</organism>
<proteinExistence type="predicted"/>
<evidence type="ECO:0000256" key="1">
    <source>
        <dbReference type="SAM" id="MobiDB-lite"/>
    </source>
</evidence>
<evidence type="ECO:0008006" key="4">
    <source>
        <dbReference type="Google" id="ProtNLM"/>
    </source>
</evidence>
<keyword evidence="3" id="KW-1185">Reference proteome</keyword>
<feature type="compositionally biased region" description="Pro residues" evidence="1">
    <location>
        <begin position="223"/>
        <end position="243"/>
    </location>
</feature>
<dbReference type="EMBL" id="BQNB010012164">
    <property type="protein sequence ID" value="GJT00030.1"/>
    <property type="molecule type" value="Genomic_DNA"/>
</dbReference>
<evidence type="ECO:0000313" key="2">
    <source>
        <dbReference type="EMBL" id="GJT00030.1"/>
    </source>
</evidence>
<feature type="region of interest" description="Disordered" evidence="1">
    <location>
        <begin position="218"/>
        <end position="258"/>
    </location>
</feature>
<reference evidence="2" key="2">
    <citation type="submission" date="2022-01" db="EMBL/GenBank/DDBJ databases">
        <authorList>
            <person name="Yamashiro T."/>
            <person name="Shiraishi A."/>
            <person name="Satake H."/>
            <person name="Nakayama K."/>
        </authorList>
    </citation>
    <scope>NUCLEOTIDE SEQUENCE</scope>
</reference>